<feature type="transmembrane region" description="Helical" evidence="5">
    <location>
        <begin position="290"/>
        <end position="313"/>
    </location>
</feature>
<dbReference type="EMBL" id="JAAMPI010000284">
    <property type="protein sequence ID" value="KAF4633150.1"/>
    <property type="molecule type" value="Genomic_DNA"/>
</dbReference>
<dbReference type="GO" id="GO:0022857">
    <property type="term" value="F:transmembrane transporter activity"/>
    <property type="evidence" value="ECO:0007669"/>
    <property type="project" value="InterPro"/>
</dbReference>
<dbReference type="AlphaFoldDB" id="A0A8H4W657"/>
<feature type="transmembrane region" description="Helical" evidence="5">
    <location>
        <begin position="222"/>
        <end position="242"/>
    </location>
</feature>
<feature type="transmembrane region" description="Helical" evidence="5">
    <location>
        <begin position="104"/>
        <end position="121"/>
    </location>
</feature>
<dbReference type="InterPro" id="IPR036259">
    <property type="entry name" value="MFS_trans_sf"/>
</dbReference>
<feature type="transmembrane region" description="Helical" evidence="5">
    <location>
        <begin position="154"/>
        <end position="176"/>
    </location>
</feature>
<protein>
    <recommendedName>
        <fullName evidence="6">Major facilitator superfamily (MFS) profile domain-containing protein</fullName>
    </recommendedName>
</protein>
<reference evidence="7 8" key="1">
    <citation type="submission" date="2020-03" db="EMBL/GenBank/DDBJ databases">
        <title>Draft Genome Sequence of Cudoniella acicularis.</title>
        <authorList>
            <person name="Buettner E."/>
            <person name="Kellner H."/>
        </authorList>
    </citation>
    <scope>NUCLEOTIDE SEQUENCE [LARGE SCALE GENOMIC DNA]</scope>
    <source>
        <strain evidence="7 8">DSM 108380</strain>
    </source>
</reference>
<feature type="transmembrane region" description="Helical" evidence="5">
    <location>
        <begin position="382"/>
        <end position="401"/>
    </location>
</feature>
<dbReference type="InterPro" id="IPR020846">
    <property type="entry name" value="MFS_dom"/>
</dbReference>
<keyword evidence="8" id="KW-1185">Reference proteome</keyword>
<feature type="domain" description="Major facilitator superfamily (MFS) profile" evidence="6">
    <location>
        <begin position="63"/>
        <end position="499"/>
    </location>
</feature>
<dbReference type="PANTHER" id="PTHR23502:SF47">
    <property type="entry name" value="MAJOR FACILITATOR SUPERFAMILY (MFS) PROFILE DOMAIN-CONTAINING PROTEIN-RELATED"/>
    <property type="match status" value="1"/>
</dbReference>
<dbReference type="SUPFAM" id="SSF103473">
    <property type="entry name" value="MFS general substrate transporter"/>
    <property type="match status" value="1"/>
</dbReference>
<dbReference type="Pfam" id="PF07690">
    <property type="entry name" value="MFS_1"/>
    <property type="match status" value="1"/>
</dbReference>
<keyword evidence="2 5" id="KW-0812">Transmembrane</keyword>
<evidence type="ECO:0000256" key="1">
    <source>
        <dbReference type="ARBA" id="ARBA00004141"/>
    </source>
</evidence>
<feature type="transmembrane region" description="Helical" evidence="5">
    <location>
        <begin position="188"/>
        <end position="210"/>
    </location>
</feature>
<dbReference type="Proteomes" id="UP000566819">
    <property type="component" value="Unassembled WGS sequence"/>
</dbReference>
<evidence type="ECO:0000256" key="2">
    <source>
        <dbReference type="ARBA" id="ARBA00022692"/>
    </source>
</evidence>
<dbReference type="CDD" id="cd17323">
    <property type="entry name" value="MFS_Tpo1_MDR_like"/>
    <property type="match status" value="1"/>
</dbReference>
<feature type="transmembrane region" description="Helical" evidence="5">
    <location>
        <begin position="61"/>
        <end position="84"/>
    </location>
</feature>
<comment type="caution">
    <text evidence="7">The sequence shown here is derived from an EMBL/GenBank/DDBJ whole genome shotgun (WGS) entry which is preliminary data.</text>
</comment>
<evidence type="ECO:0000313" key="8">
    <source>
        <dbReference type="Proteomes" id="UP000566819"/>
    </source>
</evidence>
<feature type="transmembrane region" description="Helical" evidence="5">
    <location>
        <begin position="128"/>
        <end position="148"/>
    </location>
</feature>
<evidence type="ECO:0000259" key="6">
    <source>
        <dbReference type="PROSITE" id="PS50850"/>
    </source>
</evidence>
<feature type="transmembrane region" description="Helical" evidence="5">
    <location>
        <begin position="413"/>
        <end position="439"/>
    </location>
</feature>
<gene>
    <name evidence="7" type="ORF">G7Y89_g4972</name>
</gene>
<accession>A0A8H4W657</accession>
<dbReference type="InterPro" id="IPR011701">
    <property type="entry name" value="MFS"/>
</dbReference>
<dbReference type="Gene3D" id="1.20.1250.20">
    <property type="entry name" value="MFS general substrate transporter like domains"/>
    <property type="match status" value="1"/>
</dbReference>
<name>A0A8H4W657_9HELO</name>
<dbReference type="PROSITE" id="PS50850">
    <property type="entry name" value="MFS"/>
    <property type="match status" value="1"/>
</dbReference>
<sequence>MASILQYRKIATLEAVESFSPSIVELQPYGETLDNHEVLLVDAKSNELALNPRSWRLYQRILYTVLVTLVGAIVSWAGSITSAAAKAASEEFGVSETVESLATGLYFIGFGLGSLVAGPFSETFGRNITYTVTISLFICSVTGSALAPNIKTQLVFRFLAGFFGNTPLTCAGGSLADLWSPEERGTVVPLYAVGVFDGSVLAPIVGGWIAQGASSGVMSWRWVEWITIILSAFFLLLIVIFLPETYAPVLVQWKTHHIRVRTRDRRHRAPIEVTKEPLLKRLERAMHRPFALLIRELIIFTIALYLILVYVVFFTFLNGFPFIFGETHQWGPGLTGTAFLSILIGQHLPLFLIPVTRKWATMYTAKREASGAQEVDPSENRLWMAMVGAVALPISLFWLGWTAYPNISPWPGLAGGVLFGFACVAIYTSFYMYVIGVYAAYAASGLASTTVLRYVVAGAMVPPSIPMYAQLGNQWTLTLFGTLSIVMGTLPFVFFRYGLALRNRSPFAKQTATT</sequence>
<proteinExistence type="predicted"/>
<evidence type="ECO:0000256" key="3">
    <source>
        <dbReference type="ARBA" id="ARBA00022989"/>
    </source>
</evidence>
<dbReference type="GO" id="GO:0005886">
    <property type="term" value="C:plasma membrane"/>
    <property type="evidence" value="ECO:0007669"/>
    <property type="project" value="TreeGrafter"/>
</dbReference>
<comment type="subcellular location">
    <subcellularLocation>
        <location evidence="1">Membrane</location>
        <topology evidence="1">Multi-pass membrane protein</topology>
    </subcellularLocation>
</comment>
<dbReference type="OrthoDB" id="3936150at2759"/>
<feature type="transmembrane region" description="Helical" evidence="5">
    <location>
        <begin position="475"/>
        <end position="495"/>
    </location>
</feature>
<feature type="transmembrane region" description="Helical" evidence="5">
    <location>
        <begin position="333"/>
        <end position="353"/>
    </location>
</feature>
<organism evidence="7 8">
    <name type="scientific">Cudoniella acicularis</name>
    <dbReference type="NCBI Taxonomy" id="354080"/>
    <lineage>
        <taxon>Eukaryota</taxon>
        <taxon>Fungi</taxon>
        <taxon>Dikarya</taxon>
        <taxon>Ascomycota</taxon>
        <taxon>Pezizomycotina</taxon>
        <taxon>Leotiomycetes</taxon>
        <taxon>Helotiales</taxon>
        <taxon>Tricladiaceae</taxon>
        <taxon>Cudoniella</taxon>
    </lineage>
</organism>
<evidence type="ECO:0000313" key="7">
    <source>
        <dbReference type="EMBL" id="KAF4633150.1"/>
    </source>
</evidence>
<dbReference type="PANTHER" id="PTHR23502">
    <property type="entry name" value="MAJOR FACILITATOR SUPERFAMILY"/>
    <property type="match status" value="1"/>
</dbReference>
<keyword evidence="3 5" id="KW-1133">Transmembrane helix</keyword>
<keyword evidence="4 5" id="KW-0472">Membrane</keyword>
<evidence type="ECO:0000256" key="4">
    <source>
        <dbReference type="ARBA" id="ARBA00023136"/>
    </source>
</evidence>
<evidence type="ECO:0000256" key="5">
    <source>
        <dbReference type="SAM" id="Phobius"/>
    </source>
</evidence>